<evidence type="ECO:0000313" key="2">
    <source>
        <dbReference type="Proteomes" id="UP000315439"/>
    </source>
</evidence>
<dbReference type="AlphaFoldDB" id="A0A545U069"/>
<accession>A0A545U069</accession>
<reference evidence="1 2" key="1">
    <citation type="submission" date="2019-07" db="EMBL/GenBank/DDBJ databases">
        <title>Draft genome for Aliikangiella sp. M105.</title>
        <authorList>
            <person name="Wang G."/>
        </authorList>
    </citation>
    <scope>NUCLEOTIDE SEQUENCE [LARGE SCALE GENOMIC DNA]</scope>
    <source>
        <strain evidence="1 2">M105</strain>
    </source>
</reference>
<proteinExistence type="predicted"/>
<comment type="caution">
    <text evidence="1">The sequence shown here is derived from an EMBL/GenBank/DDBJ whole genome shotgun (WGS) entry which is preliminary data.</text>
</comment>
<sequence>MALETPLKTPNGIELKKALLVITMLSDSCTDNFHYAVQSQMVKEPSGNMVTKYDPVSKENRRRHTNYQVSIFGSEKLLREGQPPIGLMINEENQEAGFLFEPEDNDKQLIEQAYEHLNQIYPDAKQINISDLGLY</sequence>
<dbReference type="Proteomes" id="UP000315439">
    <property type="component" value="Unassembled WGS sequence"/>
</dbReference>
<gene>
    <name evidence="1" type="ORF">FLL46_24145</name>
</gene>
<protein>
    <submittedName>
        <fullName evidence="1">Uncharacterized protein</fullName>
    </submittedName>
</protein>
<name>A0A545U069_9GAMM</name>
<dbReference type="RefSeq" id="WP_142934551.1">
    <property type="nucleotide sequence ID" value="NZ_ML660171.1"/>
</dbReference>
<dbReference type="EMBL" id="VIKS01000015">
    <property type="protein sequence ID" value="TQV82864.1"/>
    <property type="molecule type" value="Genomic_DNA"/>
</dbReference>
<evidence type="ECO:0000313" key="1">
    <source>
        <dbReference type="EMBL" id="TQV82864.1"/>
    </source>
</evidence>
<keyword evidence="2" id="KW-1185">Reference proteome</keyword>
<organism evidence="1 2">
    <name type="scientific">Aliikangiella coralliicola</name>
    <dbReference type="NCBI Taxonomy" id="2592383"/>
    <lineage>
        <taxon>Bacteria</taxon>
        <taxon>Pseudomonadati</taxon>
        <taxon>Pseudomonadota</taxon>
        <taxon>Gammaproteobacteria</taxon>
        <taxon>Oceanospirillales</taxon>
        <taxon>Pleioneaceae</taxon>
        <taxon>Aliikangiella</taxon>
    </lineage>
</organism>